<dbReference type="OrthoDB" id="4081967at2759"/>
<dbReference type="InterPro" id="IPR035189">
    <property type="entry name" value="Std1/Mth1"/>
</dbReference>
<dbReference type="Pfam" id="PF17235">
    <property type="entry name" value="STD1"/>
    <property type="match status" value="1"/>
</dbReference>
<dbReference type="AlphaFoldDB" id="A0A1E4SV58"/>
<evidence type="ECO:0000313" key="3">
    <source>
        <dbReference type="Proteomes" id="UP000094801"/>
    </source>
</evidence>
<proteinExistence type="predicted"/>
<sequence length="423" mass="47913">MFSYKQPELKTPDKFTQNAREVVKNNLTANITSRHTIPQPGQYDAFIQSSRIPQSMLDTNSNIFERVKTGSSILSKFGKRSNSGDSKQVLQQHQQKQPEVPQLPQLPPLLSSQTSYAPSITSTVSSSAASLFSSNSAANSISTDSSSIFGKPFLNNTDYNFNSQIDQLVNSQQQSMGTLTLKLSEVLDVINSSTNIASNAGTQIFNELTYILRNSSNGLNNLDSPEKLIDWNLNLMRVLLFIYKSNEPAEWSNKEVYVKVDDTNAKCVLESEITKIKKMENPKFRRFLSHVMNKQQHNVTAQNEPISLKVEKLNCNNISDTEFSKILVNSELFKEFQIDDDFKNLVATISITNAKKLNSDVYIMLAIRNYFLNLLVAAQTLFEFHYSELIGVNVKNLNPEEKKLLWESIRERNFKKIIVFGCF</sequence>
<name>A0A1E4SV58_9ASCO</name>
<feature type="compositionally biased region" description="Polar residues" evidence="1">
    <location>
        <begin position="75"/>
        <end position="86"/>
    </location>
</feature>
<dbReference type="EMBL" id="KV453864">
    <property type="protein sequence ID" value="ODV83385.1"/>
    <property type="molecule type" value="Genomic_DNA"/>
</dbReference>
<gene>
    <name evidence="2" type="ORF">CANARDRAFT_30011</name>
</gene>
<keyword evidence="3" id="KW-1185">Reference proteome</keyword>
<feature type="compositionally biased region" description="Low complexity" evidence="1">
    <location>
        <begin position="87"/>
        <end position="103"/>
    </location>
</feature>
<feature type="region of interest" description="Disordered" evidence="1">
    <location>
        <begin position="75"/>
        <end position="114"/>
    </location>
</feature>
<protein>
    <submittedName>
        <fullName evidence="2">Uncharacterized protein</fullName>
    </submittedName>
</protein>
<accession>A0A1E4SV58</accession>
<evidence type="ECO:0000256" key="1">
    <source>
        <dbReference type="SAM" id="MobiDB-lite"/>
    </source>
</evidence>
<organism evidence="2 3">
    <name type="scientific">[Candida] arabinofermentans NRRL YB-2248</name>
    <dbReference type="NCBI Taxonomy" id="983967"/>
    <lineage>
        <taxon>Eukaryota</taxon>
        <taxon>Fungi</taxon>
        <taxon>Dikarya</taxon>
        <taxon>Ascomycota</taxon>
        <taxon>Saccharomycotina</taxon>
        <taxon>Pichiomycetes</taxon>
        <taxon>Pichiales</taxon>
        <taxon>Pichiaceae</taxon>
        <taxon>Ogataea</taxon>
        <taxon>Ogataea/Candida clade</taxon>
    </lineage>
</organism>
<evidence type="ECO:0000313" key="2">
    <source>
        <dbReference type="EMBL" id="ODV83385.1"/>
    </source>
</evidence>
<dbReference type="Proteomes" id="UP000094801">
    <property type="component" value="Unassembled WGS sequence"/>
</dbReference>
<reference evidence="3" key="1">
    <citation type="submission" date="2016-04" db="EMBL/GenBank/DDBJ databases">
        <title>Comparative genomics of biotechnologically important yeasts.</title>
        <authorList>
            <consortium name="DOE Joint Genome Institute"/>
            <person name="Riley R."/>
            <person name="Haridas S."/>
            <person name="Wolfe K.H."/>
            <person name="Lopes M.R."/>
            <person name="Hittinger C.T."/>
            <person name="Goker M."/>
            <person name="Salamov A."/>
            <person name="Wisecaver J."/>
            <person name="Long T.M."/>
            <person name="Aerts A.L."/>
            <person name="Barry K."/>
            <person name="Choi C."/>
            <person name="Clum A."/>
            <person name="Coughlan A.Y."/>
            <person name="Deshpande S."/>
            <person name="Douglass A.P."/>
            <person name="Hanson S.J."/>
            <person name="Klenk H.-P."/>
            <person name="Labutti K."/>
            <person name="Lapidus A."/>
            <person name="Lindquist E."/>
            <person name="Lipzen A."/>
            <person name="Meier-Kolthoff J.P."/>
            <person name="Ohm R.A."/>
            <person name="Otillar R.P."/>
            <person name="Pangilinan J."/>
            <person name="Peng Y."/>
            <person name="Rokas A."/>
            <person name="Rosa C.A."/>
            <person name="Scheuner C."/>
            <person name="Sibirny A.A."/>
            <person name="Slot J.C."/>
            <person name="Stielow J.B."/>
            <person name="Sun H."/>
            <person name="Kurtzman C.P."/>
            <person name="Blackwell M."/>
            <person name="Grigoriev I.V."/>
            <person name="Jeffries T.W."/>
        </authorList>
    </citation>
    <scope>NUCLEOTIDE SEQUENCE [LARGE SCALE GENOMIC DNA]</scope>
    <source>
        <strain evidence="3">NRRL YB-2248</strain>
    </source>
</reference>